<evidence type="ECO:0000313" key="8">
    <source>
        <dbReference type="Proteomes" id="UP000610456"/>
    </source>
</evidence>
<dbReference type="InterPro" id="IPR016169">
    <property type="entry name" value="FAD-bd_PCMH_sub2"/>
</dbReference>
<evidence type="ECO:0000256" key="2">
    <source>
        <dbReference type="ARBA" id="ARBA00005466"/>
    </source>
</evidence>
<gene>
    <name evidence="7" type="ORF">GCM10007103_19190</name>
</gene>
<evidence type="ECO:0000259" key="6">
    <source>
        <dbReference type="PROSITE" id="PS51387"/>
    </source>
</evidence>
<keyword evidence="3" id="KW-0285">Flavoprotein</keyword>
<organism evidence="7 8">
    <name type="scientific">Salinimicrobium marinum</name>
    <dbReference type="NCBI Taxonomy" id="680283"/>
    <lineage>
        <taxon>Bacteria</taxon>
        <taxon>Pseudomonadati</taxon>
        <taxon>Bacteroidota</taxon>
        <taxon>Flavobacteriia</taxon>
        <taxon>Flavobacteriales</taxon>
        <taxon>Flavobacteriaceae</taxon>
        <taxon>Salinimicrobium</taxon>
    </lineage>
</organism>
<dbReference type="PROSITE" id="PS51387">
    <property type="entry name" value="FAD_PCMH"/>
    <property type="match status" value="1"/>
</dbReference>
<dbReference type="InterPro" id="IPR036318">
    <property type="entry name" value="FAD-bd_PCMH-like_sf"/>
</dbReference>
<dbReference type="InterPro" id="IPR050416">
    <property type="entry name" value="FAD-linked_Oxidoreductase"/>
</dbReference>
<comment type="caution">
    <text evidence="7">The sequence shown here is derived from an EMBL/GenBank/DDBJ whole genome shotgun (WGS) entry which is preliminary data.</text>
</comment>
<dbReference type="AlphaFoldDB" id="A0A918SGC1"/>
<dbReference type="Gene3D" id="3.40.462.20">
    <property type="match status" value="1"/>
</dbReference>
<dbReference type="InterPro" id="IPR016167">
    <property type="entry name" value="FAD-bd_PCMH_sub1"/>
</dbReference>
<dbReference type="GO" id="GO:0016491">
    <property type="term" value="F:oxidoreductase activity"/>
    <property type="evidence" value="ECO:0007669"/>
    <property type="project" value="UniProtKB-KW"/>
</dbReference>
<dbReference type="Gene3D" id="3.30.465.10">
    <property type="match status" value="1"/>
</dbReference>
<dbReference type="GO" id="GO:0071949">
    <property type="term" value="F:FAD binding"/>
    <property type="evidence" value="ECO:0007669"/>
    <property type="project" value="InterPro"/>
</dbReference>
<keyword evidence="8" id="KW-1185">Reference proteome</keyword>
<feature type="domain" description="FAD-binding PCMH-type" evidence="6">
    <location>
        <begin position="46"/>
        <end position="217"/>
    </location>
</feature>
<dbReference type="EMBL" id="BMXB01000006">
    <property type="protein sequence ID" value="GHA37811.1"/>
    <property type="molecule type" value="Genomic_DNA"/>
</dbReference>
<comment type="similarity">
    <text evidence="2">Belongs to the oxygen-dependent FAD-linked oxidoreductase family.</text>
</comment>
<sequence>MVTTLNQTVKELNPSTIEGFKKELRGKIIIASDSQYDETRKIFNAMIDKRPGMFVMCAEVADVIASVNFVRENNLCVAIRGGGHNGGGLGLCDDGLVIDLSGIKFVRVDTSDNTVRVGGGNLWGEVDHATHAFGLAVPAGIISSTGVGGLTLGGGVGYLSRKYGLTIDNLVEADMVLADGSFVTVNKDQHKDLFWAIRGGGSNFGVVTSFKFQGHKLKTVIGGPTLWPIERTEEIIEFLDDFIHKASEDMNGFIATMVIPGAPFPEYLHNKKFCGAVWCYTGDPKKFDEIFQCIRDKNPIFEHVGEMPYPAIQTMFDSLYPPGYQWYWRGDFFKELNPDLLEQHFKFSSKIPTAFCTMHLYPITGAASRVGQEETAWAYRDAKYSGVIVGVDPVAGNKKKISNWCKDYWEAIHQYSAGGAYTNFMMDEGQDRVKASYKHNYQRLVEIKTKFDPNNLFRVNQNIVPLIPSESLILKEG</sequence>
<evidence type="ECO:0000256" key="5">
    <source>
        <dbReference type="ARBA" id="ARBA00023002"/>
    </source>
</evidence>
<comment type="cofactor">
    <cofactor evidence="1">
        <name>FAD</name>
        <dbReference type="ChEBI" id="CHEBI:57692"/>
    </cofactor>
</comment>
<dbReference type="InterPro" id="IPR006093">
    <property type="entry name" value="Oxy_OxRdtase_FAD_BS"/>
</dbReference>
<evidence type="ECO:0000256" key="1">
    <source>
        <dbReference type="ARBA" id="ARBA00001974"/>
    </source>
</evidence>
<evidence type="ECO:0000256" key="3">
    <source>
        <dbReference type="ARBA" id="ARBA00022630"/>
    </source>
</evidence>
<dbReference type="InterPro" id="IPR012951">
    <property type="entry name" value="BBE"/>
</dbReference>
<dbReference type="Proteomes" id="UP000610456">
    <property type="component" value="Unassembled WGS sequence"/>
</dbReference>
<evidence type="ECO:0000256" key="4">
    <source>
        <dbReference type="ARBA" id="ARBA00022827"/>
    </source>
</evidence>
<protein>
    <submittedName>
        <fullName evidence="7">Oxidoreductase</fullName>
    </submittedName>
</protein>
<dbReference type="Pfam" id="PF08031">
    <property type="entry name" value="BBE"/>
    <property type="match status" value="1"/>
</dbReference>
<dbReference type="PROSITE" id="PS00862">
    <property type="entry name" value="OX2_COVAL_FAD"/>
    <property type="match status" value="1"/>
</dbReference>
<dbReference type="SUPFAM" id="SSF56176">
    <property type="entry name" value="FAD-binding/transporter-associated domain-like"/>
    <property type="match status" value="1"/>
</dbReference>
<proteinExistence type="inferred from homology"/>
<name>A0A918SGC1_9FLAO</name>
<reference evidence="7" key="1">
    <citation type="journal article" date="2014" name="Int. J. Syst. Evol. Microbiol.">
        <title>Complete genome sequence of Corynebacterium casei LMG S-19264T (=DSM 44701T), isolated from a smear-ripened cheese.</title>
        <authorList>
            <consortium name="US DOE Joint Genome Institute (JGI-PGF)"/>
            <person name="Walter F."/>
            <person name="Albersmeier A."/>
            <person name="Kalinowski J."/>
            <person name="Ruckert C."/>
        </authorList>
    </citation>
    <scope>NUCLEOTIDE SEQUENCE</scope>
    <source>
        <strain evidence="7">KCTC 12719</strain>
    </source>
</reference>
<keyword evidence="5" id="KW-0560">Oxidoreductase</keyword>
<dbReference type="Pfam" id="PF01565">
    <property type="entry name" value="FAD_binding_4"/>
    <property type="match status" value="1"/>
</dbReference>
<dbReference type="RefSeq" id="WP_189604522.1">
    <property type="nucleotide sequence ID" value="NZ_BMXB01000006.1"/>
</dbReference>
<dbReference type="InterPro" id="IPR006094">
    <property type="entry name" value="Oxid_FAD_bind_N"/>
</dbReference>
<dbReference type="Gene3D" id="3.30.43.10">
    <property type="entry name" value="Uridine Diphospho-n-acetylenolpyruvylglucosamine Reductase, domain 2"/>
    <property type="match status" value="1"/>
</dbReference>
<dbReference type="PANTHER" id="PTHR42973">
    <property type="entry name" value="BINDING OXIDOREDUCTASE, PUTATIVE (AFU_ORTHOLOGUE AFUA_1G17690)-RELATED"/>
    <property type="match status" value="1"/>
</dbReference>
<dbReference type="PANTHER" id="PTHR42973:SF39">
    <property type="entry name" value="FAD-BINDING PCMH-TYPE DOMAIN-CONTAINING PROTEIN"/>
    <property type="match status" value="1"/>
</dbReference>
<reference evidence="7" key="2">
    <citation type="submission" date="2020-09" db="EMBL/GenBank/DDBJ databases">
        <authorList>
            <person name="Sun Q."/>
            <person name="Kim S."/>
        </authorList>
    </citation>
    <scope>NUCLEOTIDE SEQUENCE</scope>
    <source>
        <strain evidence="7">KCTC 12719</strain>
    </source>
</reference>
<dbReference type="InterPro" id="IPR016166">
    <property type="entry name" value="FAD-bd_PCMH"/>
</dbReference>
<evidence type="ECO:0000313" key="7">
    <source>
        <dbReference type="EMBL" id="GHA37811.1"/>
    </source>
</evidence>
<accession>A0A918SGC1</accession>
<keyword evidence="4" id="KW-0274">FAD</keyword>